<dbReference type="InterPro" id="IPR006224">
    <property type="entry name" value="PsdUridine_synth_RluA-like_CS"/>
</dbReference>
<comment type="similarity">
    <text evidence="1 4">Belongs to the pseudouridine synthase RluA family.</text>
</comment>
<dbReference type="InterPro" id="IPR006145">
    <property type="entry name" value="PsdUridine_synth_RsuA/RluA"/>
</dbReference>
<keyword evidence="2 4" id="KW-0413">Isomerase</keyword>
<gene>
    <name evidence="6" type="ORF">A2714_02010</name>
</gene>
<dbReference type="PANTHER" id="PTHR21600">
    <property type="entry name" value="MITOCHONDRIAL RNA PSEUDOURIDINE SYNTHASE"/>
    <property type="match status" value="1"/>
</dbReference>
<evidence type="ECO:0000313" key="7">
    <source>
        <dbReference type="Proteomes" id="UP000178419"/>
    </source>
</evidence>
<comment type="function">
    <text evidence="4">Responsible for synthesis of pseudouridine from uracil.</text>
</comment>
<evidence type="ECO:0000256" key="1">
    <source>
        <dbReference type="ARBA" id="ARBA00010876"/>
    </source>
</evidence>
<dbReference type="EMBL" id="MGGE01000027">
    <property type="protein sequence ID" value="OGM21083.1"/>
    <property type="molecule type" value="Genomic_DNA"/>
</dbReference>
<dbReference type="GO" id="GO:0009982">
    <property type="term" value="F:pseudouridine synthase activity"/>
    <property type="evidence" value="ECO:0007669"/>
    <property type="project" value="InterPro"/>
</dbReference>
<dbReference type="InterPro" id="IPR020103">
    <property type="entry name" value="PsdUridine_synth_cat_dom_sf"/>
</dbReference>
<evidence type="ECO:0000256" key="2">
    <source>
        <dbReference type="ARBA" id="ARBA00023235"/>
    </source>
</evidence>
<dbReference type="Pfam" id="PF00849">
    <property type="entry name" value="PseudoU_synth_2"/>
    <property type="match status" value="1"/>
</dbReference>
<dbReference type="GO" id="GO:0140098">
    <property type="term" value="F:catalytic activity, acting on RNA"/>
    <property type="evidence" value="ECO:0007669"/>
    <property type="project" value="UniProtKB-ARBA"/>
</dbReference>
<comment type="catalytic activity">
    <reaction evidence="4">
        <text>a uridine in RNA = a pseudouridine in RNA</text>
        <dbReference type="Rhea" id="RHEA:48348"/>
        <dbReference type="Rhea" id="RHEA-COMP:12068"/>
        <dbReference type="Rhea" id="RHEA-COMP:12069"/>
        <dbReference type="ChEBI" id="CHEBI:65314"/>
        <dbReference type="ChEBI" id="CHEBI:65315"/>
    </reaction>
</comment>
<evidence type="ECO:0000313" key="6">
    <source>
        <dbReference type="EMBL" id="OGM21083.1"/>
    </source>
</evidence>
<name>A0A1F7Y1B2_9BACT</name>
<dbReference type="AlphaFoldDB" id="A0A1F7Y1B2"/>
<comment type="caution">
    <text evidence="6">The sequence shown here is derived from an EMBL/GenBank/DDBJ whole genome shotgun (WGS) entry which is preliminary data.</text>
</comment>
<organism evidence="6 7">
    <name type="scientific">Candidatus Woesebacteria bacterium RIFCSPHIGHO2_01_FULL_38_9</name>
    <dbReference type="NCBI Taxonomy" id="1802492"/>
    <lineage>
        <taxon>Bacteria</taxon>
        <taxon>Candidatus Woeseibacteriota</taxon>
    </lineage>
</organism>
<feature type="domain" description="Pseudouridine synthase RsuA/RluA-like" evidence="5">
    <location>
        <begin position="12"/>
        <end position="170"/>
    </location>
</feature>
<dbReference type="PANTHER" id="PTHR21600:SF44">
    <property type="entry name" value="RIBOSOMAL LARGE SUBUNIT PSEUDOURIDINE SYNTHASE D"/>
    <property type="match status" value="1"/>
</dbReference>
<dbReference type="CDD" id="cd02869">
    <property type="entry name" value="PseudoU_synth_RluA_like"/>
    <property type="match status" value="1"/>
</dbReference>
<dbReference type="InterPro" id="IPR050188">
    <property type="entry name" value="RluA_PseudoU_synthase"/>
</dbReference>
<feature type="active site" evidence="3">
    <location>
        <position position="62"/>
    </location>
</feature>
<dbReference type="SUPFAM" id="SSF55120">
    <property type="entry name" value="Pseudouridine synthase"/>
    <property type="match status" value="1"/>
</dbReference>
<dbReference type="InterPro" id="IPR006225">
    <property type="entry name" value="PsdUridine_synth_RluC/D"/>
</dbReference>
<evidence type="ECO:0000256" key="3">
    <source>
        <dbReference type="PIRSR" id="PIRSR606225-1"/>
    </source>
</evidence>
<dbReference type="EC" id="5.4.99.-" evidence="4"/>
<dbReference type="NCBIfam" id="TIGR00005">
    <property type="entry name" value="rluA_subfam"/>
    <property type="match status" value="1"/>
</dbReference>
<evidence type="ECO:0000259" key="5">
    <source>
        <dbReference type="Pfam" id="PF00849"/>
    </source>
</evidence>
<protein>
    <recommendedName>
        <fullName evidence="4">Pseudouridine synthase</fullName>
        <ecNumber evidence="4">5.4.99.-</ecNumber>
    </recommendedName>
</protein>
<proteinExistence type="inferred from homology"/>
<dbReference type="GO" id="GO:0003723">
    <property type="term" value="F:RNA binding"/>
    <property type="evidence" value="ECO:0007669"/>
    <property type="project" value="InterPro"/>
</dbReference>
<dbReference type="GO" id="GO:0000455">
    <property type="term" value="P:enzyme-directed rRNA pseudouridine synthesis"/>
    <property type="evidence" value="ECO:0007669"/>
    <property type="project" value="TreeGrafter"/>
</dbReference>
<sequence length="237" mass="26993">MEPKIIFEDDSILILDKPAGWIVNESETVGKNPVIQSWIKENFNFQIAKALEYRSGIVHRLDKETSGILVVAKTPSAFANLQSQFKERKVKKRYSALVHGIIEPKSGTISAPVGRLPWNRKRFGVLPGGREAATRYRVISNFQFPISKEVFTLLELYPETGRTHQIRIHTKYLGHPIVSDEFYAGRKTSRRDRTWCKRLFLHATGITFYHPESKEAVSFQAKLPQDLASALNKISLA</sequence>
<reference evidence="6 7" key="1">
    <citation type="journal article" date="2016" name="Nat. Commun.">
        <title>Thousands of microbial genomes shed light on interconnected biogeochemical processes in an aquifer system.</title>
        <authorList>
            <person name="Anantharaman K."/>
            <person name="Brown C.T."/>
            <person name="Hug L.A."/>
            <person name="Sharon I."/>
            <person name="Castelle C.J."/>
            <person name="Probst A.J."/>
            <person name="Thomas B.C."/>
            <person name="Singh A."/>
            <person name="Wilkins M.J."/>
            <person name="Karaoz U."/>
            <person name="Brodie E.L."/>
            <person name="Williams K.H."/>
            <person name="Hubbard S.S."/>
            <person name="Banfield J.F."/>
        </authorList>
    </citation>
    <scope>NUCLEOTIDE SEQUENCE [LARGE SCALE GENOMIC DNA]</scope>
</reference>
<dbReference type="Proteomes" id="UP000178419">
    <property type="component" value="Unassembled WGS sequence"/>
</dbReference>
<evidence type="ECO:0000256" key="4">
    <source>
        <dbReference type="RuleBase" id="RU362028"/>
    </source>
</evidence>
<accession>A0A1F7Y1B2</accession>
<dbReference type="PROSITE" id="PS01129">
    <property type="entry name" value="PSI_RLU"/>
    <property type="match status" value="1"/>
</dbReference>
<dbReference type="Gene3D" id="3.30.2350.10">
    <property type="entry name" value="Pseudouridine synthase"/>
    <property type="match status" value="1"/>
</dbReference>